<dbReference type="InterPro" id="IPR015915">
    <property type="entry name" value="Kelch-typ_b-propeller"/>
</dbReference>
<evidence type="ECO:0000259" key="3">
    <source>
        <dbReference type="PROSITE" id="PS50097"/>
    </source>
</evidence>
<dbReference type="InterPro" id="IPR006652">
    <property type="entry name" value="Kelch_1"/>
</dbReference>
<dbReference type="Proteomes" id="UP000001593">
    <property type="component" value="Unassembled WGS sequence"/>
</dbReference>
<dbReference type="SMART" id="SM00612">
    <property type="entry name" value="Kelch"/>
    <property type="match status" value="4"/>
</dbReference>
<dbReference type="SMART" id="SM00225">
    <property type="entry name" value="BTB"/>
    <property type="match status" value="1"/>
</dbReference>
<dbReference type="HOGENOM" id="CLU_004253_14_5_1"/>
<dbReference type="Gene3D" id="3.30.710.10">
    <property type="entry name" value="Potassium Channel Kv1.1, Chain A"/>
    <property type="match status" value="1"/>
</dbReference>
<name>A7RXT2_NEMVE</name>
<dbReference type="STRING" id="45351.A7RXT2"/>
<evidence type="ECO:0000313" key="5">
    <source>
        <dbReference type="Proteomes" id="UP000001593"/>
    </source>
</evidence>
<dbReference type="SMART" id="SM00875">
    <property type="entry name" value="BACK"/>
    <property type="match status" value="1"/>
</dbReference>
<dbReference type="InterPro" id="IPR011333">
    <property type="entry name" value="SKP1/BTB/POZ_sf"/>
</dbReference>
<dbReference type="eggNOG" id="KOG4441">
    <property type="taxonomic scope" value="Eukaryota"/>
</dbReference>
<organism evidence="4 5">
    <name type="scientific">Nematostella vectensis</name>
    <name type="common">Starlet sea anemone</name>
    <dbReference type="NCBI Taxonomy" id="45351"/>
    <lineage>
        <taxon>Eukaryota</taxon>
        <taxon>Metazoa</taxon>
        <taxon>Cnidaria</taxon>
        <taxon>Anthozoa</taxon>
        <taxon>Hexacorallia</taxon>
        <taxon>Actiniaria</taxon>
        <taxon>Edwardsiidae</taxon>
        <taxon>Nematostella</taxon>
    </lineage>
</organism>
<gene>
    <name evidence="4" type="ORF">NEMVEDRAFT_v1g203732</name>
</gene>
<dbReference type="Gene3D" id="1.25.40.420">
    <property type="match status" value="1"/>
</dbReference>
<dbReference type="FunFam" id="1.25.40.420:FF:000001">
    <property type="entry name" value="Kelch-like family member 12"/>
    <property type="match status" value="1"/>
</dbReference>
<accession>A7RXT2</accession>
<dbReference type="GO" id="GO:0005737">
    <property type="term" value="C:cytoplasm"/>
    <property type="evidence" value="ECO:0000318"/>
    <property type="project" value="GO_Central"/>
</dbReference>
<evidence type="ECO:0000313" key="4">
    <source>
        <dbReference type="EMBL" id="EDO43716.1"/>
    </source>
</evidence>
<keyword evidence="2" id="KW-0677">Repeat</keyword>
<dbReference type="Gene3D" id="2.120.10.80">
    <property type="entry name" value="Kelch-type beta propeller"/>
    <property type="match status" value="1"/>
</dbReference>
<dbReference type="GO" id="GO:0031463">
    <property type="term" value="C:Cul3-RING ubiquitin ligase complex"/>
    <property type="evidence" value="ECO:0000318"/>
    <property type="project" value="GO_Central"/>
</dbReference>
<dbReference type="PhylomeDB" id="A7RXT2"/>
<dbReference type="Pfam" id="PF01344">
    <property type="entry name" value="Kelch_1"/>
    <property type="match status" value="3"/>
</dbReference>
<proteinExistence type="predicted"/>
<dbReference type="Pfam" id="PF07707">
    <property type="entry name" value="BACK"/>
    <property type="match status" value="1"/>
</dbReference>
<dbReference type="GO" id="GO:0043161">
    <property type="term" value="P:proteasome-mediated ubiquitin-dependent protein catabolic process"/>
    <property type="evidence" value="ECO:0000318"/>
    <property type="project" value="GO_Central"/>
</dbReference>
<dbReference type="PANTHER" id="PTHR45632">
    <property type="entry name" value="LD33804P"/>
    <property type="match status" value="1"/>
</dbReference>
<dbReference type="PROSITE" id="PS50097">
    <property type="entry name" value="BTB"/>
    <property type="match status" value="1"/>
</dbReference>
<dbReference type="InterPro" id="IPR000210">
    <property type="entry name" value="BTB/POZ_dom"/>
</dbReference>
<dbReference type="AlphaFoldDB" id="A7RXT2"/>
<dbReference type="InterPro" id="IPR011705">
    <property type="entry name" value="BACK"/>
</dbReference>
<dbReference type="OMA" id="NDNANDP"/>
<sequence>MLSKEDSREFHPEESHRDILFRSMDNFRRQEILCDVVLIADGTRFPAHKNVLAAGSSYFLGLFTTDMKEQNETEVNFEDFKSSTMDELLCYIYTGEVNLTETNAKDLVFAADYLLVGGLKRKGSEFLEDTLTPGNCLSVRSFAETFDCPELQTKAECYILDNFVEVSRCEEFLSLDPVQLERLISCDGLVVDEETQVFEALLQWTKNDEEKRRASFPALLRCIRLPFISKYYIVENMETEPLIRDSLDCMRLVYQVMKHFAFRSQLSEDATTYDPATNKWQEVAPLSVSRGGPCVIAHKYVYAIGGKTEHGSEAEIGVYMKTAERFDARANTWTEIPAMQTRRAYAGGVAMNDRLYVIGGTQDDLLSAHNTCEVFDCLSETWGFIASLVIPRALGGVAYLNGRIYVLGGKKNCRERTDKMEMYDLELNEWTVMGTVPNCIGGIQCCAVSLNRDLVNSLQSITRNVP</sequence>
<dbReference type="Pfam" id="PF00651">
    <property type="entry name" value="BTB"/>
    <property type="match status" value="1"/>
</dbReference>
<keyword evidence="1" id="KW-0880">Kelch repeat</keyword>
<dbReference type="InParanoid" id="A7RXT2"/>
<evidence type="ECO:0000256" key="2">
    <source>
        <dbReference type="ARBA" id="ARBA00022737"/>
    </source>
</evidence>
<dbReference type="SUPFAM" id="SSF117281">
    <property type="entry name" value="Kelch motif"/>
    <property type="match status" value="1"/>
</dbReference>
<evidence type="ECO:0000256" key="1">
    <source>
        <dbReference type="ARBA" id="ARBA00022441"/>
    </source>
</evidence>
<protein>
    <recommendedName>
        <fullName evidence="3">BTB domain-containing protein</fullName>
    </recommendedName>
</protein>
<dbReference type="SUPFAM" id="SSF54695">
    <property type="entry name" value="POZ domain"/>
    <property type="match status" value="1"/>
</dbReference>
<keyword evidence="5" id="KW-1185">Reference proteome</keyword>
<dbReference type="GO" id="GO:1990756">
    <property type="term" value="F:ubiquitin-like ligase-substrate adaptor activity"/>
    <property type="evidence" value="ECO:0000318"/>
    <property type="project" value="GO_Central"/>
</dbReference>
<reference evidence="4 5" key="1">
    <citation type="journal article" date="2007" name="Science">
        <title>Sea anemone genome reveals ancestral eumetazoan gene repertoire and genomic organization.</title>
        <authorList>
            <person name="Putnam N.H."/>
            <person name="Srivastava M."/>
            <person name="Hellsten U."/>
            <person name="Dirks B."/>
            <person name="Chapman J."/>
            <person name="Salamov A."/>
            <person name="Terry A."/>
            <person name="Shapiro H."/>
            <person name="Lindquist E."/>
            <person name="Kapitonov V.V."/>
            <person name="Jurka J."/>
            <person name="Genikhovich G."/>
            <person name="Grigoriev I.V."/>
            <person name="Lucas S.M."/>
            <person name="Steele R.E."/>
            <person name="Finnerty J.R."/>
            <person name="Technau U."/>
            <person name="Martindale M.Q."/>
            <person name="Rokhsar D.S."/>
        </authorList>
    </citation>
    <scope>NUCLEOTIDE SEQUENCE [LARGE SCALE GENOMIC DNA]</scope>
    <source>
        <strain evidence="5">CH2 X CH6</strain>
    </source>
</reference>
<dbReference type="PANTHER" id="PTHR45632:SF5">
    <property type="entry name" value="KELCH-LIKE PROTEIN 22"/>
    <property type="match status" value="1"/>
</dbReference>
<dbReference type="EMBL" id="DS469551">
    <property type="protein sequence ID" value="EDO43716.1"/>
    <property type="molecule type" value="Genomic_DNA"/>
</dbReference>
<feature type="domain" description="BTB" evidence="3">
    <location>
        <begin position="34"/>
        <end position="101"/>
    </location>
</feature>